<keyword evidence="2" id="KW-1185">Reference proteome</keyword>
<reference evidence="1 2" key="1">
    <citation type="journal article" date="2021" name="Int. J. Syst. Evol. Microbiol.">
        <title>Halobaculum halophilum sp. nov. and Halobaculum salinum sp. nov., isolated from salt lake and saline soil.</title>
        <authorList>
            <person name="Cui H.L."/>
            <person name="Shi X.W."/>
            <person name="Yin X.M."/>
            <person name="Yang X.Y."/>
            <person name="Hou J."/>
            <person name="Zhu L."/>
        </authorList>
    </citation>
    <scope>NUCLEOTIDE SEQUENCE [LARGE SCALE GENOMIC DNA]</scope>
    <source>
        <strain evidence="1 2">NBRC 109044</strain>
    </source>
</reference>
<proteinExistence type="predicted"/>
<dbReference type="SUPFAM" id="SSF47954">
    <property type="entry name" value="Cyclin-like"/>
    <property type="match status" value="2"/>
</dbReference>
<sequence>MESRQHTVAIATAVRELGLSDRVGDTASDQLVVAHEHDLLRDRGVRPFAAAALRIESLAAGVPRPVCRIAAALDVDEFAAREAVKQLQGTGEVPLVLTDVETVLIQLCFEADPPDAVATEAFACLEALDNSGKTIYRSRAGIAAACLIYAYVLVELAPSPTHEEIAAMAGTTLMTTYTRRDELETVLEAE</sequence>
<accession>A0A8T8WH94</accession>
<dbReference type="AlphaFoldDB" id="A0A8T8WH94"/>
<dbReference type="RefSeq" id="WP_222609008.1">
    <property type="nucleotide sequence ID" value="NZ_CP081959.1"/>
</dbReference>
<dbReference type="KEGG" id="hmp:K6T50_16245"/>
<dbReference type="GeneID" id="67179725"/>
<keyword evidence="1" id="KW-0614">Plasmid</keyword>
<name>A0A8T8WH94_9EURY</name>
<dbReference type="Proteomes" id="UP000826254">
    <property type="component" value="Plasmid unnamed1"/>
</dbReference>
<protein>
    <submittedName>
        <fullName evidence="1">Uncharacterized protein</fullName>
    </submittedName>
</protein>
<evidence type="ECO:0000313" key="1">
    <source>
        <dbReference type="EMBL" id="QZP39210.1"/>
    </source>
</evidence>
<geneLocation type="plasmid" evidence="1 2">
    <name>unnamed1</name>
</geneLocation>
<dbReference type="Gene3D" id="1.10.472.10">
    <property type="entry name" value="Cyclin-like"/>
    <property type="match status" value="1"/>
</dbReference>
<gene>
    <name evidence="1" type="ORF">K6T50_16245</name>
</gene>
<evidence type="ECO:0000313" key="2">
    <source>
        <dbReference type="Proteomes" id="UP000826254"/>
    </source>
</evidence>
<dbReference type="InterPro" id="IPR036915">
    <property type="entry name" value="Cyclin-like_sf"/>
</dbReference>
<dbReference type="EMBL" id="CP081959">
    <property type="protein sequence ID" value="QZP39210.1"/>
    <property type="molecule type" value="Genomic_DNA"/>
</dbReference>
<organism evidence="1 2">
    <name type="scientific">Halobaculum magnesiiphilum</name>
    <dbReference type="NCBI Taxonomy" id="1017351"/>
    <lineage>
        <taxon>Archaea</taxon>
        <taxon>Methanobacteriati</taxon>
        <taxon>Methanobacteriota</taxon>
        <taxon>Stenosarchaea group</taxon>
        <taxon>Halobacteria</taxon>
        <taxon>Halobacteriales</taxon>
        <taxon>Haloferacaceae</taxon>
        <taxon>Halobaculum</taxon>
    </lineage>
</organism>